<keyword evidence="2" id="KW-1185">Reference proteome</keyword>
<reference evidence="2" key="1">
    <citation type="journal article" date="2019" name="Int. J. Syst. Evol. Microbiol.">
        <title>The Global Catalogue of Microorganisms (GCM) 10K type strain sequencing project: providing services to taxonomists for standard genome sequencing and annotation.</title>
        <authorList>
            <consortium name="The Broad Institute Genomics Platform"/>
            <consortium name="The Broad Institute Genome Sequencing Center for Infectious Disease"/>
            <person name="Wu L."/>
            <person name="Ma J."/>
        </authorList>
    </citation>
    <scope>NUCLEOTIDE SEQUENCE [LARGE SCALE GENOMIC DNA]</scope>
    <source>
        <strain evidence="2">JCM 6238</strain>
    </source>
</reference>
<evidence type="ECO:0000313" key="1">
    <source>
        <dbReference type="EMBL" id="GAA2345013.1"/>
    </source>
</evidence>
<gene>
    <name evidence="1" type="ORF">GCM10010403_43150</name>
</gene>
<dbReference type="Proteomes" id="UP001501584">
    <property type="component" value="Unassembled WGS sequence"/>
</dbReference>
<accession>A0ABP5T3V3</accession>
<organism evidence="1 2">
    <name type="scientific">Glycomyces rutgersensis</name>
    <dbReference type="NCBI Taxonomy" id="58115"/>
    <lineage>
        <taxon>Bacteria</taxon>
        <taxon>Bacillati</taxon>
        <taxon>Actinomycetota</taxon>
        <taxon>Actinomycetes</taxon>
        <taxon>Glycomycetales</taxon>
        <taxon>Glycomycetaceae</taxon>
        <taxon>Glycomyces</taxon>
    </lineage>
</organism>
<dbReference type="EMBL" id="BAAASX010000008">
    <property type="protein sequence ID" value="GAA2345013.1"/>
    <property type="molecule type" value="Genomic_DNA"/>
</dbReference>
<evidence type="ECO:0000313" key="2">
    <source>
        <dbReference type="Proteomes" id="UP001501584"/>
    </source>
</evidence>
<comment type="caution">
    <text evidence="1">The sequence shown here is derived from an EMBL/GenBank/DDBJ whole genome shotgun (WGS) entry which is preliminary data.</text>
</comment>
<protein>
    <submittedName>
        <fullName evidence="1">Uncharacterized protein</fullName>
    </submittedName>
</protein>
<name>A0ABP5T3V3_9ACTN</name>
<proteinExistence type="predicted"/>
<sequence length="60" mass="6489">MALLQVWHADASRDVTARTARPQGVPRRAVAAVSGFTREVRKGAKQLRRIAGIAAHKGAR</sequence>